<reference evidence="1" key="1">
    <citation type="submission" date="2021-06" db="EMBL/GenBank/DDBJ databases">
        <authorList>
            <person name="Kallberg Y."/>
            <person name="Tangrot J."/>
            <person name="Rosling A."/>
        </authorList>
    </citation>
    <scope>NUCLEOTIDE SEQUENCE</scope>
    <source>
        <strain evidence="1">MA461A</strain>
    </source>
</reference>
<gene>
    <name evidence="1" type="ORF">RPERSI_LOCUS2610</name>
</gene>
<sequence>MHCHILPLVIEFLSKDKKSLHACLQVNRLWCQAAVPVLWSDPFRHVNDHKENFPEVIFIYLGSLEKSAKQKILSKIPADKKSHFKTPTFEYVKFLKHFNYWMFVSSIKEAARMLNNLEEVNVVYTSPDSKTQFLYFNDKPPLEGVLHTHVLNLIFNRSKRVNYFTISDHFGLGHILEADDYNQFGHALDGDFLEPIKKLSFCTDYGSLYKVFSWIPDFCPNVKHLKFRLKTIRDSDAKTITDVLSKFKDLRTFKLKVYYRGQQQEENLPSIANHIHSLTTIVIRHCNFKKNNLIQEIVQCKGLVELKILLCKGLTVDKANLLINADFPMLEIVELWGDYCKEVVNWAKSISPQFYD</sequence>
<organism evidence="1 2">
    <name type="scientific">Racocetra persica</name>
    <dbReference type="NCBI Taxonomy" id="160502"/>
    <lineage>
        <taxon>Eukaryota</taxon>
        <taxon>Fungi</taxon>
        <taxon>Fungi incertae sedis</taxon>
        <taxon>Mucoromycota</taxon>
        <taxon>Glomeromycotina</taxon>
        <taxon>Glomeromycetes</taxon>
        <taxon>Diversisporales</taxon>
        <taxon>Gigasporaceae</taxon>
        <taxon>Racocetra</taxon>
    </lineage>
</organism>
<accession>A0ACA9LA18</accession>
<evidence type="ECO:0000313" key="1">
    <source>
        <dbReference type="EMBL" id="CAG8518993.1"/>
    </source>
</evidence>
<proteinExistence type="predicted"/>
<protein>
    <submittedName>
        <fullName evidence="1">25374_t:CDS:1</fullName>
    </submittedName>
</protein>
<dbReference type="EMBL" id="CAJVQC010002915">
    <property type="protein sequence ID" value="CAG8518993.1"/>
    <property type="molecule type" value="Genomic_DNA"/>
</dbReference>
<comment type="caution">
    <text evidence="1">The sequence shown here is derived from an EMBL/GenBank/DDBJ whole genome shotgun (WGS) entry which is preliminary data.</text>
</comment>
<keyword evidence="2" id="KW-1185">Reference proteome</keyword>
<name>A0ACA9LA18_9GLOM</name>
<dbReference type="Proteomes" id="UP000789920">
    <property type="component" value="Unassembled WGS sequence"/>
</dbReference>
<evidence type="ECO:0000313" key="2">
    <source>
        <dbReference type="Proteomes" id="UP000789920"/>
    </source>
</evidence>